<evidence type="ECO:0000313" key="2">
    <source>
        <dbReference type="Proteomes" id="UP001501578"/>
    </source>
</evidence>
<accession>A0ABP4BJJ1</accession>
<dbReference type="Proteomes" id="UP001501578">
    <property type="component" value="Unassembled WGS sequence"/>
</dbReference>
<sequence>MSPDAAVVPAQREPVERREVRCGEDDCPATASARAYRVGWQAERNMWVLRFGRQPRVVRVSCRCRPVEYEELAIGGRHWIRRIERTDHGLVALISPEAVHSKVSELWSLIMSGDAR</sequence>
<gene>
    <name evidence="1" type="ORF">GCM10009560_70840</name>
</gene>
<reference evidence="2" key="1">
    <citation type="journal article" date="2019" name="Int. J. Syst. Evol. Microbiol.">
        <title>The Global Catalogue of Microorganisms (GCM) 10K type strain sequencing project: providing services to taxonomists for standard genome sequencing and annotation.</title>
        <authorList>
            <consortium name="The Broad Institute Genomics Platform"/>
            <consortium name="The Broad Institute Genome Sequencing Center for Infectious Disease"/>
            <person name="Wu L."/>
            <person name="Ma J."/>
        </authorList>
    </citation>
    <scope>NUCLEOTIDE SEQUENCE [LARGE SCALE GENOMIC DNA]</scope>
    <source>
        <strain evidence="2">JCM 11136</strain>
    </source>
</reference>
<dbReference type="EMBL" id="BAAAHQ010000048">
    <property type="protein sequence ID" value="GAA0950871.1"/>
    <property type="molecule type" value="Genomic_DNA"/>
</dbReference>
<keyword evidence="2" id="KW-1185">Reference proteome</keyword>
<protein>
    <submittedName>
        <fullName evidence="1">Uncharacterized protein</fullName>
    </submittedName>
</protein>
<comment type="caution">
    <text evidence="1">The sequence shown here is derived from an EMBL/GenBank/DDBJ whole genome shotgun (WGS) entry which is preliminary data.</text>
</comment>
<evidence type="ECO:0000313" key="1">
    <source>
        <dbReference type="EMBL" id="GAA0950871.1"/>
    </source>
</evidence>
<proteinExistence type="predicted"/>
<name>A0ABP4BJJ1_9ACTN</name>
<organism evidence="1 2">
    <name type="scientific">Nonomuraea longicatena</name>
    <dbReference type="NCBI Taxonomy" id="83682"/>
    <lineage>
        <taxon>Bacteria</taxon>
        <taxon>Bacillati</taxon>
        <taxon>Actinomycetota</taxon>
        <taxon>Actinomycetes</taxon>
        <taxon>Streptosporangiales</taxon>
        <taxon>Streptosporangiaceae</taxon>
        <taxon>Nonomuraea</taxon>
    </lineage>
</organism>